<reference evidence="2 3" key="1">
    <citation type="submission" date="2020-06" db="EMBL/GenBank/DDBJ databases">
        <authorList>
            <person name="Li R."/>
            <person name="Bekaert M."/>
        </authorList>
    </citation>
    <scope>NUCLEOTIDE SEQUENCE [LARGE SCALE GENOMIC DNA]</scope>
    <source>
        <strain evidence="3">wild</strain>
    </source>
</reference>
<proteinExistence type="predicted"/>
<gene>
    <name evidence="2" type="ORF">MCOR_48055</name>
</gene>
<sequence length="693" mass="80606">MIRKARNKENDDDECLYGMRKITYWEKYGLKRFPYPGTRRYTPLIYQSFDGGMIISNDVFGLTISQFEREFRACLERRKKQEQCILNLRYPNKSSNEYLEYLQDCTDQGKYYLLGPGNDFEEINLYKQLINTVGTEIDIRNRQRLCIIHDMIYNATSDNHTRISSGSLAEGLDLPGSDRDVMYVINNVDVIQNTRNIKQPLQRPTLVMETDTDYPGFTRLKLIAGEVDESLLIPSVSFGDTSKCFYLSADSFLNSIQQLYLNMPLSLHGPCISDQEETLDIAFCLRSTVLPYNANPWAWRYRKQWPPNFVIDRITNYGCLLVPIGPKTTALFWVSEEEDIEIFQLSKLFYCFSLCLDKLISWINKCSCPNYFIPEHNMFLGKINQSNNTKLLSVLDSIKCGGTNGLLKNLFPPYNNLYLSLGKHGKQPLGKLDILFYRVFYLPYSPVRDLSHYHKELELIEYLLKSESSKFIIDVCKYHYSKISQHVAQLLPLPITMNKTYKIHNCYHRYLQDGIKTDAVSGWLLYASFYYVTGQYNVTLRLVHYVLSRCTPNMLLLGSNIYTDDCLNIYRQNVHSTMTLNNRMKIATLDCVMYLKDSSLIPEELKLAVGDFVIFILPNVMSYFLRFLCYHHLGDIPNRRQAIRDLKLIVEDKEFMIYSPLSNFGILGICYELSGDKNKASQCYDEAFDFERS</sequence>
<dbReference type="Gene3D" id="1.10.1410.40">
    <property type="match status" value="1"/>
</dbReference>
<evidence type="ECO:0000259" key="1">
    <source>
        <dbReference type="Pfam" id="PF20266"/>
    </source>
</evidence>
<dbReference type="OrthoDB" id="6137820at2759"/>
<evidence type="ECO:0000313" key="2">
    <source>
        <dbReference type="EMBL" id="CAC5415355.1"/>
    </source>
</evidence>
<protein>
    <recommendedName>
        <fullName evidence="1">Mab-21-like HhH/H2TH-like domain-containing protein</fullName>
    </recommendedName>
</protein>
<dbReference type="Proteomes" id="UP000507470">
    <property type="component" value="Unassembled WGS sequence"/>
</dbReference>
<accession>A0A6J8E778</accession>
<keyword evidence="3" id="KW-1185">Reference proteome</keyword>
<dbReference type="InterPro" id="IPR046906">
    <property type="entry name" value="Mab-21_HhH/H2TH-like"/>
</dbReference>
<organism evidence="2 3">
    <name type="scientific">Mytilus coruscus</name>
    <name type="common">Sea mussel</name>
    <dbReference type="NCBI Taxonomy" id="42192"/>
    <lineage>
        <taxon>Eukaryota</taxon>
        <taxon>Metazoa</taxon>
        <taxon>Spiralia</taxon>
        <taxon>Lophotrochozoa</taxon>
        <taxon>Mollusca</taxon>
        <taxon>Bivalvia</taxon>
        <taxon>Autobranchia</taxon>
        <taxon>Pteriomorphia</taxon>
        <taxon>Mytilida</taxon>
        <taxon>Mytiloidea</taxon>
        <taxon>Mytilidae</taxon>
        <taxon>Mytilinae</taxon>
        <taxon>Mytilus</taxon>
    </lineage>
</organism>
<name>A0A6J8E778_MYTCO</name>
<dbReference type="Pfam" id="PF20266">
    <property type="entry name" value="Mab-21_C"/>
    <property type="match status" value="1"/>
</dbReference>
<dbReference type="EMBL" id="CACVKT020008420">
    <property type="protein sequence ID" value="CAC5415355.1"/>
    <property type="molecule type" value="Genomic_DNA"/>
</dbReference>
<feature type="domain" description="Mab-21-like HhH/H2TH-like" evidence="1">
    <location>
        <begin position="329"/>
        <end position="392"/>
    </location>
</feature>
<dbReference type="AlphaFoldDB" id="A0A6J8E778"/>
<evidence type="ECO:0000313" key="3">
    <source>
        <dbReference type="Proteomes" id="UP000507470"/>
    </source>
</evidence>